<evidence type="ECO:0000313" key="3">
    <source>
        <dbReference type="Proteomes" id="UP001642409"/>
    </source>
</evidence>
<keyword evidence="3" id="KW-1185">Reference proteome</keyword>
<evidence type="ECO:0000313" key="1">
    <source>
        <dbReference type="EMBL" id="CAI9959376.1"/>
    </source>
</evidence>
<comment type="caution">
    <text evidence="1">The sequence shown here is derived from an EMBL/GenBank/DDBJ whole genome shotgun (WGS) entry which is preliminary data.</text>
</comment>
<reference evidence="1" key="1">
    <citation type="submission" date="2023-06" db="EMBL/GenBank/DDBJ databases">
        <authorList>
            <person name="Kurt Z."/>
        </authorList>
    </citation>
    <scope>NUCLEOTIDE SEQUENCE</scope>
</reference>
<organism evidence="1">
    <name type="scientific">Hexamita inflata</name>
    <dbReference type="NCBI Taxonomy" id="28002"/>
    <lineage>
        <taxon>Eukaryota</taxon>
        <taxon>Metamonada</taxon>
        <taxon>Diplomonadida</taxon>
        <taxon>Hexamitidae</taxon>
        <taxon>Hexamitinae</taxon>
        <taxon>Hexamita</taxon>
    </lineage>
</organism>
<reference evidence="2 3" key="2">
    <citation type="submission" date="2024-07" db="EMBL/GenBank/DDBJ databases">
        <authorList>
            <person name="Akdeniz Z."/>
        </authorList>
    </citation>
    <scope>NUCLEOTIDE SEQUENCE [LARGE SCALE GENOMIC DNA]</scope>
</reference>
<dbReference type="Proteomes" id="UP001642409">
    <property type="component" value="Unassembled WGS sequence"/>
</dbReference>
<dbReference type="EMBL" id="CAXDID020000106">
    <property type="protein sequence ID" value="CAL6027857.1"/>
    <property type="molecule type" value="Genomic_DNA"/>
</dbReference>
<gene>
    <name evidence="2" type="ORF">HINF_LOCUS31523</name>
    <name evidence="1" type="ORF">HINF_LOCUS47021</name>
</gene>
<proteinExistence type="predicted"/>
<accession>A0AA86QPI0</accession>
<protein>
    <submittedName>
        <fullName evidence="1">Uncharacterized protein</fullName>
    </submittedName>
</protein>
<evidence type="ECO:0000313" key="2">
    <source>
        <dbReference type="EMBL" id="CAL6027857.1"/>
    </source>
</evidence>
<name>A0AA86QPI0_9EUKA</name>
<sequence length="363" mass="42718">MSYKLLAFKNSTEQKLRDLLDKKYIAFKELMVSLVELETLNKSQTINEYDRNNQCKRIYVELKNRLELALEVSHELKAADTIVDETKDFTEYGEQMNISKKILNLQTAQQMREFIEDYLNGIQLVQKQLLVRYQWLKEFQSSIQIPEVVNKVIFRRCLHYWFDDQSLNAQNDPDRLSQLIQYFKEENRQEALPLVNCNALLAFVLSLIKQPEFTIHSNYFEQNENPTISVSTHVPATFAVQSELDKVVLAQKIKETMCNYFNTNLLTKQLKEWLDSFVITEYFLAQQFLQQQQMQPFLKEAKLPFYAFGPMPITGEPVTNAFLGQLVWTLFGTQVQCFRKEEEKGVYDWCSVQGVTLGYFKVY</sequence>
<dbReference type="AlphaFoldDB" id="A0AA86QPI0"/>
<dbReference type="EMBL" id="CATOUU010000918">
    <property type="protein sequence ID" value="CAI9959376.1"/>
    <property type="molecule type" value="Genomic_DNA"/>
</dbReference>